<organism evidence="8 9">
    <name type="scientific">Diaporthe vaccinii</name>
    <dbReference type="NCBI Taxonomy" id="105482"/>
    <lineage>
        <taxon>Eukaryota</taxon>
        <taxon>Fungi</taxon>
        <taxon>Dikarya</taxon>
        <taxon>Ascomycota</taxon>
        <taxon>Pezizomycotina</taxon>
        <taxon>Sordariomycetes</taxon>
        <taxon>Sordariomycetidae</taxon>
        <taxon>Diaporthales</taxon>
        <taxon>Diaporthaceae</taxon>
        <taxon>Diaporthe</taxon>
        <taxon>Diaporthe eres species complex</taxon>
    </lineage>
</organism>
<protein>
    <recommendedName>
        <fullName evidence="7">Major facilitator superfamily (MFS) profile domain-containing protein</fullName>
    </recommendedName>
</protein>
<evidence type="ECO:0000313" key="9">
    <source>
        <dbReference type="Proteomes" id="UP001600888"/>
    </source>
</evidence>
<proteinExistence type="predicted"/>
<evidence type="ECO:0000256" key="3">
    <source>
        <dbReference type="ARBA" id="ARBA00022989"/>
    </source>
</evidence>
<evidence type="ECO:0000256" key="2">
    <source>
        <dbReference type="ARBA" id="ARBA00022692"/>
    </source>
</evidence>
<feature type="transmembrane region" description="Helical" evidence="6">
    <location>
        <begin position="123"/>
        <end position="141"/>
    </location>
</feature>
<keyword evidence="4 6" id="KW-0472">Membrane</keyword>
<evidence type="ECO:0000256" key="6">
    <source>
        <dbReference type="SAM" id="Phobius"/>
    </source>
</evidence>
<dbReference type="PANTHER" id="PTHR42718:SF11">
    <property type="entry name" value="MAJOR FACILITATOR SUPERFAMILY (MFS) PROFILE DOMAIN-CONTAINING PROTEIN"/>
    <property type="match status" value="1"/>
</dbReference>
<dbReference type="SUPFAM" id="SSF103473">
    <property type="entry name" value="MFS general substrate transporter"/>
    <property type="match status" value="1"/>
</dbReference>
<dbReference type="PANTHER" id="PTHR42718">
    <property type="entry name" value="MAJOR FACILITATOR SUPERFAMILY MULTIDRUG TRANSPORTER MFSC"/>
    <property type="match status" value="1"/>
</dbReference>
<keyword evidence="2 6" id="KW-0812">Transmembrane</keyword>
<gene>
    <name evidence="8" type="ORF">FJTKL_10902</name>
</gene>
<dbReference type="Pfam" id="PF07690">
    <property type="entry name" value="MFS_1"/>
    <property type="match status" value="1"/>
</dbReference>
<dbReference type="InterPro" id="IPR011701">
    <property type="entry name" value="MFS"/>
</dbReference>
<evidence type="ECO:0000256" key="1">
    <source>
        <dbReference type="ARBA" id="ARBA00004141"/>
    </source>
</evidence>
<dbReference type="InterPro" id="IPR020846">
    <property type="entry name" value="MFS_dom"/>
</dbReference>
<dbReference type="Proteomes" id="UP001600888">
    <property type="component" value="Unassembled WGS sequence"/>
</dbReference>
<feature type="transmembrane region" description="Helical" evidence="6">
    <location>
        <begin position="147"/>
        <end position="169"/>
    </location>
</feature>
<reference evidence="8 9" key="1">
    <citation type="submission" date="2024-03" db="EMBL/GenBank/DDBJ databases">
        <title>A high-quality draft genome sequence of Diaporthe vaccinii, a causative agent of upright dieback and viscid rot disease in cranberry plants.</title>
        <authorList>
            <person name="Sarrasin M."/>
            <person name="Lang B.F."/>
            <person name="Burger G."/>
        </authorList>
    </citation>
    <scope>NUCLEOTIDE SEQUENCE [LARGE SCALE GENOMIC DNA]</scope>
    <source>
        <strain evidence="8 9">IS7</strain>
    </source>
</reference>
<keyword evidence="9" id="KW-1185">Reference proteome</keyword>
<dbReference type="PROSITE" id="PS50850">
    <property type="entry name" value="MFS"/>
    <property type="match status" value="1"/>
</dbReference>
<keyword evidence="3 6" id="KW-1133">Transmembrane helix</keyword>
<name>A0ABR4EIK5_9PEZI</name>
<evidence type="ECO:0000313" key="8">
    <source>
        <dbReference type="EMBL" id="KAL2282278.1"/>
    </source>
</evidence>
<evidence type="ECO:0000259" key="7">
    <source>
        <dbReference type="PROSITE" id="PS50850"/>
    </source>
</evidence>
<sequence>MADVEQSADLRRPTQGDRLSGRLVDSNEDDIEILERKRPAVLKNAFTEIGFCLSILASNLVSVSHPGLYLGVWRCFTLLEDGPMVFANSGVTLPSHQESLISGMNVLLPSLVRELHIPPESQTWPASIFILAAGAFLLPFGRLCDMYGASIVFLTSVAWLSMWTLVGGFSQNLAMLAGRHLNMSPFRRYATTNMSAIDLANDALDLGQGDSHIPTRFSGSQASNMGMSASFVFQRSVIPRARDGWHLPTGFPRATPWSSNEVKALLV</sequence>
<dbReference type="EMBL" id="JBAWTH010000050">
    <property type="protein sequence ID" value="KAL2282278.1"/>
    <property type="molecule type" value="Genomic_DNA"/>
</dbReference>
<evidence type="ECO:0000256" key="5">
    <source>
        <dbReference type="SAM" id="MobiDB-lite"/>
    </source>
</evidence>
<dbReference type="Gene3D" id="1.20.1720.10">
    <property type="entry name" value="Multidrug resistance protein D"/>
    <property type="match status" value="1"/>
</dbReference>
<evidence type="ECO:0000256" key="4">
    <source>
        <dbReference type="ARBA" id="ARBA00023136"/>
    </source>
</evidence>
<comment type="caution">
    <text evidence="8">The sequence shown here is derived from an EMBL/GenBank/DDBJ whole genome shotgun (WGS) entry which is preliminary data.</text>
</comment>
<dbReference type="InterPro" id="IPR036259">
    <property type="entry name" value="MFS_trans_sf"/>
</dbReference>
<comment type="subcellular location">
    <subcellularLocation>
        <location evidence="1">Membrane</location>
        <topology evidence="1">Multi-pass membrane protein</topology>
    </subcellularLocation>
</comment>
<feature type="domain" description="Major facilitator superfamily (MFS) profile" evidence="7">
    <location>
        <begin position="83"/>
        <end position="267"/>
    </location>
</feature>
<accession>A0ABR4EIK5</accession>
<feature type="region of interest" description="Disordered" evidence="5">
    <location>
        <begin position="1"/>
        <end position="21"/>
    </location>
</feature>